<evidence type="ECO:0000256" key="4">
    <source>
        <dbReference type="SAM" id="SignalP"/>
    </source>
</evidence>
<protein>
    <submittedName>
        <fullName evidence="5">Tetratricopeptide repeat protein</fullName>
    </submittedName>
</protein>
<keyword evidence="1" id="KW-0677">Repeat</keyword>
<dbReference type="EMBL" id="SRYW01000017">
    <property type="protein sequence ID" value="TGY32297.1"/>
    <property type="molecule type" value="Genomic_DNA"/>
</dbReference>
<proteinExistence type="predicted"/>
<evidence type="ECO:0000256" key="2">
    <source>
        <dbReference type="ARBA" id="ARBA00022803"/>
    </source>
</evidence>
<dbReference type="SUPFAM" id="SSF48452">
    <property type="entry name" value="TPR-like"/>
    <property type="match status" value="1"/>
</dbReference>
<comment type="caution">
    <text evidence="5">The sequence shown here is derived from an EMBL/GenBank/DDBJ whole genome shotgun (WGS) entry which is preliminary data.</text>
</comment>
<feature type="repeat" description="TPR" evidence="3">
    <location>
        <begin position="152"/>
        <end position="185"/>
    </location>
</feature>
<dbReference type="InterPro" id="IPR011990">
    <property type="entry name" value="TPR-like_helical_dom_sf"/>
</dbReference>
<name>A0A4S2CTS3_STEMA</name>
<dbReference type="Gene3D" id="1.25.40.10">
    <property type="entry name" value="Tetratricopeptide repeat domain"/>
    <property type="match status" value="1"/>
</dbReference>
<feature type="chain" id="PRO_5020560840" evidence="4">
    <location>
        <begin position="21"/>
        <end position="252"/>
    </location>
</feature>
<dbReference type="InterPro" id="IPR019734">
    <property type="entry name" value="TPR_rpt"/>
</dbReference>
<feature type="signal peptide" evidence="4">
    <location>
        <begin position="1"/>
        <end position="20"/>
    </location>
</feature>
<accession>A0A4S2CTS3</accession>
<dbReference type="PANTHER" id="PTHR44858">
    <property type="entry name" value="TETRATRICOPEPTIDE REPEAT PROTEIN 6"/>
    <property type="match status" value="1"/>
</dbReference>
<keyword evidence="4" id="KW-0732">Signal</keyword>
<dbReference type="PROSITE" id="PS50005">
    <property type="entry name" value="TPR"/>
    <property type="match status" value="2"/>
</dbReference>
<dbReference type="InterPro" id="IPR050498">
    <property type="entry name" value="Ycf3"/>
</dbReference>
<dbReference type="AlphaFoldDB" id="A0A4S2CTS3"/>
<evidence type="ECO:0000256" key="1">
    <source>
        <dbReference type="ARBA" id="ARBA00022737"/>
    </source>
</evidence>
<sequence>MRVRPQVLLIALAVPPLGLAQEPPSSSYSVTTALPAAQGEPALGTQYRTAVQDAVDLSLAGNPAAAAPVLTDAVRYCDAQQAVPGRRAMSFQTHRQYAMYMEGPGRGTPTEWLDLACAKAYNHLGYIALERGDVDAALRWLDKAIAVAPYDAEALCERGAALVRRKDWQGAMDAYTRALELARSQPENRRMEALALRGVGFAHIELGDLPSARAAYLASQKIDPDSKTARNELIYIHQLEQAAGRRPSTPPN</sequence>
<dbReference type="PANTHER" id="PTHR44858:SF1">
    <property type="entry name" value="UDP-N-ACETYLGLUCOSAMINE--PEPTIDE N-ACETYLGLUCOSAMINYLTRANSFERASE SPINDLY-RELATED"/>
    <property type="match status" value="1"/>
</dbReference>
<evidence type="ECO:0000313" key="6">
    <source>
        <dbReference type="Proteomes" id="UP000306631"/>
    </source>
</evidence>
<dbReference type="RefSeq" id="WP_136006513.1">
    <property type="nucleotide sequence ID" value="NZ_SRYW01000017.1"/>
</dbReference>
<feature type="repeat" description="TPR" evidence="3">
    <location>
        <begin position="118"/>
        <end position="151"/>
    </location>
</feature>
<evidence type="ECO:0000313" key="5">
    <source>
        <dbReference type="EMBL" id="TGY32297.1"/>
    </source>
</evidence>
<reference evidence="5 6" key="1">
    <citation type="submission" date="2019-04" db="EMBL/GenBank/DDBJ databases">
        <title>Microbes associate with the intestines of laboratory mice.</title>
        <authorList>
            <person name="Navarre W."/>
            <person name="Wong E."/>
            <person name="Huang K."/>
            <person name="Tropini C."/>
            <person name="Ng K."/>
            <person name="Yu B."/>
        </authorList>
    </citation>
    <scope>NUCLEOTIDE SEQUENCE [LARGE SCALE GENOMIC DNA]</scope>
    <source>
        <strain evidence="5 6">NM62_B4-13</strain>
    </source>
</reference>
<organism evidence="5 6">
    <name type="scientific">Stenotrophomonas maltophilia</name>
    <name type="common">Pseudomonas maltophilia</name>
    <name type="synonym">Xanthomonas maltophilia</name>
    <dbReference type="NCBI Taxonomy" id="40324"/>
    <lineage>
        <taxon>Bacteria</taxon>
        <taxon>Pseudomonadati</taxon>
        <taxon>Pseudomonadota</taxon>
        <taxon>Gammaproteobacteria</taxon>
        <taxon>Lysobacterales</taxon>
        <taxon>Lysobacteraceae</taxon>
        <taxon>Stenotrophomonas</taxon>
        <taxon>Stenotrophomonas maltophilia group</taxon>
    </lineage>
</organism>
<dbReference type="OrthoDB" id="6037603at2"/>
<dbReference type="Pfam" id="PF13432">
    <property type="entry name" value="TPR_16"/>
    <property type="match status" value="1"/>
</dbReference>
<evidence type="ECO:0000256" key="3">
    <source>
        <dbReference type="PROSITE-ProRule" id="PRU00339"/>
    </source>
</evidence>
<keyword evidence="2 3" id="KW-0802">TPR repeat</keyword>
<dbReference type="SMART" id="SM00028">
    <property type="entry name" value="TPR"/>
    <property type="match status" value="3"/>
</dbReference>
<gene>
    <name evidence="5" type="ORF">E5352_16140</name>
</gene>
<dbReference type="Proteomes" id="UP000306631">
    <property type="component" value="Unassembled WGS sequence"/>
</dbReference>